<dbReference type="SMART" id="SM00894">
    <property type="entry name" value="Excalibur"/>
    <property type="match status" value="1"/>
</dbReference>
<gene>
    <name evidence="3" type="ORF">ACHAWU_005916</name>
</gene>
<feature type="region of interest" description="Disordered" evidence="1">
    <location>
        <begin position="1"/>
        <end position="22"/>
    </location>
</feature>
<sequence>MTSTQFQLATATTTPSSTSITTTTTISPLNDASFPHLSTTTLSTTTTTWRNDILHTPNYKLDKIERIIDASTLRLQKSGIVTLQSVRGAGTTYKLPDCMTYSPSHKLKLLLPRGTVVRLVNLEDVRFVDRSAGLSSSSSSSSISGSKQSLPSSTTTTTRVWIVRESDKLLINEELVRTGFAYVRGGGSGSAGASNNVNSLPDNMMHDLIEIEQYARKRGLGIFQSCDDNTHVGDDEVGGGGRGEALVMSNANNNNFVAEFEPMEYTTEIQYGDDGGKSVLRRGDGTTTTTSSQLPPENPGDIKGCSDFRTYEDALRWYEAYLPYYGDVAKLDRDGDGVPCPGLPHTTLREQYRMKKRVL</sequence>
<feature type="domain" description="Excalibur calcium-binding" evidence="2">
    <location>
        <begin position="301"/>
        <end position="341"/>
    </location>
</feature>
<protein>
    <recommendedName>
        <fullName evidence="2">Excalibur calcium-binding domain-containing protein</fullName>
    </recommendedName>
</protein>
<accession>A0ABD3LZS8</accession>
<dbReference type="EMBL" id="JALLBG020000286">
    <property type="protein sequence ID" value="KAL3756912.1"/>
    <property type="molecule type" value="Genomic_DNA"/>
</dbReference>
<dbReference type="SUPFAM" id="SSF50199">
    <property type="entry name" value="Staphylococcal nuclease"/>
    <property type="match status" value="1"/>
</dbReference>
<evidence type="ECO:0000313" key="4">
    <source>
        <dbReference type="Proteomes" id="UP001530293"/>
    </source>
</evidence>
<comment type="caution">
    <text evidence="3">The sequence shown here is derived from an EMBL/GenBank/DDBJ whole genome shotgun (WGS) entry which is preliminary data.</text>
</comment>
<feature type="region of interest" description="Disordered" evidence="1">
    <location>
        <begin position="133"/>
        <end position="157"/>
    </location>
</feature>
<dbReference type="Proteomes" id="UP001530293">
    <property type="component" value="Unassembled WGS sequence"/>
</dbReference>
<evidence type="ECO:0000259" key="2">
    <source>
        <dbReference type="SMART" id="SM00894"/>
    </source>
</evidence>
<dbReference type="AlphaFoldDB" id="A0ABD3LZS8"/>
<feature type="compositionally biased region" description="Low complexity" evidence="1">
    <location>
        <begin position="9"/>
        <end position="22"/>
    </location>
</feature>
<feature type="compositionally biased region" description="Low complexity" evidence="1">
    <location>
        <begin position="133"/>
        <end position="153"/>
    </location>
</feature>
<evidence type="ECO:0000313" key="3">
    <source>
        <dbReference type="EMBL" id="KAL3756912.1"/>
    </source>
</evidence>
<organism evidence="3 4">
    <name type="scientific">Discostella pseudostelligera</name>
    <dbReference type="NCBI Taxonomy" id="259834"/>
    <lineage>
        <taxon>Eukaryota</taxon>
        <taxon>Sar</taxon>
        <taxon>Stramenopiles</taxon>
        <taxon>Ochrophyta</taxon>
        <taxon>Bacillariophyta</taxon>
        <taxon>Coscinodiscophyceae</taxon>
        <taxon>Thalassiosirophycidae</taxon>
        <taxon>Stephanodiscales</taxon>
        <taxon>Stephanodiscaceae</taxon>
        <taxon>Discostella</taxon>
    </lineage>
</organism>
<name>A0ABD3LZS8_9STRA</name>
<dbReference type="InterPro" id="IPR035437">
    <property type="entry name" value="SNase_OB-fold_sf"/>
</dbReference>
<evidence type="ECO:0000256" key="1">
    <source>
        <dbReference type="SAM" id="MobiDB-lite"/>
    </source>
</evidence>
<dbReference type="Gene3D" id="2.40.50.90">
    <property type="match status" value="1"/>
</dbReference>
<reference evidence="3 4" key="1">
    <citation type="submission" date="2024-10" db="EMBL/GenBank/DDBJ databases">
        <title>Updated reference genomes for cyclostephanoid diatoms.</title>
        <authorList>
            <person name="Roberts W.R."/>
            <person name="Alverson A.J."/>
        </authorList>
    </citation>
    <scope>NUCLEOTIDE SEQUENCE [LARGE SCALE GENOMIC DNA]</scope>
    <source>
        <strain evidence="3 4">AJA232-27</strain>
    </source>
</reference>
<feature type="region of interest" description="Disordered" evidence="1">
    <location>
        <begin position="272"/>
        <end position="302"/>
    </location>
</feature>
<dbReference type="InterPro" id="IPR008613">
    <property type="entry name" value="Excalibur_Ca-bd_domain"/>
</dbReference>
<proteinExistence type="predicted"/>
<keyword evidence="4" id="KW-1185">Reference proteome</keyword>